<evidence type="ECO:0000256" key="4">
    <source>
        <dbReference type="ARBA" id="ARBA00022807"/>
    </source>
</evidence>
<dbReference type="AlphaFoldDB" id="A0A6A7K936"/>
<evidence type="ECO:0000256" key="6">
    <source>
        <dbReference type="ARBA" id="ARBA00044538"/>
    </source>
</evidence>
<dbReference type="CDD" id="cd16332">
    <property type="entry name" value="Prp-like"/>
    <property type="match status" value="1"/>
</dbReference>
<dbReference type="GO" id="GO:0042254">
    <property type="term" value="P:ribosome biogenesis"/>
    <property type="evidence" value="ECO:0007669"/>
    <property type="project" value="UniProtKB-KW"/>
</dbReference>
<gene>
    <name evidence="7" type="ORF">GC105_08945</name>
</gene>
<dbReference type="GO" id="GO:0008234">
    <property type="term" value="F:cysteine-type peptidase activity"/>
    <property type="evidence" value="ECO:0007669"/>
    <property type="project" value="UniProtKB-KW"/>
</dbReference>
<evidence type="ECO:0000256" key="1">
    <source>
        <dbReference type="ARBA" id="ARBA00022517"/>
    </source>
</evidence>
<keyword evidence="1" id="KW-0690">Ribosome biogenesis</keyword>
<dbReference type="RefSeq" id="WP_152803858.1">
    <property type="nucleotide sequence ID" value="NZ_WHNX01000012.1"/>
</dbReference>
<dbReference type="PANTHER" id="PTHR39178">
    <property type="entry name" value="HYPOTHETICAL RIBOSOME-ASSOCIATED PROTEIN"/>
    <property type="match status" value="1"/>
</dbReference>
<comment type="similarity">
    <text evidence="5">Belongs to the Prp family.</text>
</comment>
<evidence type="ECO:0000256" key="3">
    <source>
        <dbReference type="ARBA" id="ARBA00022801"/>
    </source>
</evidence>
<dbReference type="GO" id="GO:0006508">
    <property type="term" value="P:proteolysis"/>
    <property type="evidence" value="ECO:0007669"/>
    <property type="project" value="UniProtKB-KW"/>
</dbReference>
<name>A0A6A7K936_9FIRM</name>
<dbReference type="PANTHER" id="PTHR39178:SF1">
    <property type="entry name" value="RIBOSOMAL-PROCESSING CYSTEINE PROTEASE PRP"/>
    <property type="match status" value="1"/>
</dbReference>
<evidence type="ECO:0000256" key="5">
    <source>
        <dbReference type="ARBA" id="ARBA00044503"/>
    </source>
</evidence>
<evidence type="ECO:0000256" key="2">
    <source>
        <dbReference type="ARBA" id="ARBA00022670"/>
    </source>
</evidence>
<evidence type="ECO:0000313" key="8">
    <source>
        <dbReference type="Proteomes" id="UP000440004"/>
    </source>
</evidence>
<reference evidence="7 8" key="1">
    <citation type="submission" date="2019-10" db="EMBL/GenBank/DDBJ databases">
        <title>Alkalibaculum tamaniensis sp.nov., a new alkaliphilic acetogen, isolated on methoxylated aromatics from a mud volcano.</title>
        <authorList>
            <person name="Khomyakova M.A."/>
            <person name="Merkel A.Y."/>
            <person name="Bonch-Osmolovskaya E.A."/>
            <person name="Slobodkin A.I."/>
        </authorList>
    </citation>
    <scope>NUCLEOTIDE SEQUENCE [LARGE SCALE GENOMIC DNA]</scope>
    <source>
        <strain evidence="7 8">M08DMB</strain>
    </source>
</reference>
<dbReference type="SUPFAM" id="SSF118010">
    <property type="entry name" value="TM1457-like"/>
    <property type="match status" value="1"/>
</dbReference>
<dbReference type="InterPro" id="IPR007422">
    <property type="entry name" value="Peptidase_Prp"/>
</dbReference>
<accession>A0A6A7K936</accession>
<keyword evidence="3" id="KW-0378">Hydrolase</keyword>
<keyword evidence="4" id="KW-0788">Thiol protease</keyword>
<comment type="caution">
    <text evidence="7">The sequence shown here is derived from an EMBL/GenBank/DDBJ whole genome shotgun (WGS) entry which is preliminary data.</text>
</comment>
<protein>
    <recommendedName>
        <fullName evidence="6">Ribosomal processing cysteine protease Prp</fullName>
    </recommendedName>
</protein>
<dbReference type="Pfam" id="PF04327">
    <property type="entry name" value="Peptidase_Prp"/>
    <property type="match status" value="1"/>
</dbReference>
<dbReference type="EMBL" id="WHNX01000012">
    <property type="protein sequence ID" value="MPW25916.1"/>
    <property type="molecule type" value="Genomic_DNA"/>
</dbReference>
<evidence type="ECO:0000313" key="7">
    <source>
        <dbReference type="EMBL" id="MPW25916.1"/>
    </source>
</evidence>
<keyword evidence="8" id="KW-1185">Reference proteome</keyword>
<proteinExistence type="inferred from homology"/>
<dbReference type="Proteomes" id="UP000440004">
    <property type="component" value="Unassembled WGS sequence"/>
</dbReference>
<dbReference type="InterPro" id="IPR036764">
    <property type="entry name" value="Peptidase_Prp_sf"/>
</dbReference>
<dbReference type="Gene3D" id="3.30.70.1490">
    <property type="entry name" value="Cysteine protease Prp"/>
    <property type="match status" value="1"/>
</dbReference>
<organism evidence="7 8">
    <name type="scientific">Alkalibaculum sporogenes</name>
    <dbReference type="NCBI Taxonomy" id="2655001"/>
    <lineage>
        <taxon>Bacteria</taxon>
        <taxon>Bacillati</taxon>
        <taxon>Bacillota</taxon>
        <taxon>Clostridia</taxon>
        <taxon>Eubacteriales</taxon>
        <taxon>Eubacteriaceae</taxon>
        <taxon>Alkalibaculum</taxon>
    </lineage>
</organism>
<keyword evidence="2 7" id="KW-0645">Protease</keyword>
<sequence>MITCNIERKDGNIVAVKVTGHSEYDDIGKDIVCAAVSALTIATVNGLCTFVKVEVDYLIKDDGFLEFKIPEIKDDKKILQSNAILETLYLGLKSIEIEYNEYIRIKVRNGGAH</sequence>